<dbReference type="InterPro" id="IPR005829">
    <property type="entry name" value="Sugar_transporter_CS"/>
</dbReference>
<organism>
    <name type="scientific">Pediculus humanus subsp. corporis</name>
    <name type="common">Body louse</name>
    <dbReference type="NCBI Taxonomy" id="121224"/>
    <lineage>
        <taxon>Eukaryota</taxon>
        <taxon>Metazoa</taxon>
        <taxon>Ecdysozoa</taxon>
        <taxon>Arthropoda</taxon>
        <taxon>Hexapoda</taxon>
        <taxon>Insecta</taxon>
        <taxon>Pterygota</taxon>
        <taxon>Neoptera</taxon>
        <taxon>Paraneoptera</taxon>
        <taxon>Psocodea</taxon>
        <taxon>Troctomorpha</taxon>
        <taxon>Phthiraptera</taxon>
        <taxon>Anoplura</taxon>
        <taxon>Pediculidae</taxon>
        <taxon>Pediculus</taxon>
    </lineage>
</organism>
<feature type="transmembrane region" description="Helical" evidence="10">
    <location>
        <begin position="260"/>
        <end position="286"/>
    </location>
</feature>
<dbReference type="SUPFAM" id="SSF103473">
    <property type="entry name" value="MFS general substrate transporter"/>
    <property type="match status" value="1"/>
</dbReference>
<feature type="transmembrane region" description="Helical" evidence="10">
    <location>
        <begin position="430"/>
        <end position="449"/>
    </location>
</feature>
<evidence type="ECO:0000256" key="1">
    <source>
        <dbReference type="ARBA" id="ARBA00004651"/>
    </source>
</evidence>
<feature type="transmembrane region" description="Helical" evidence="10">
    <location>
        <begin position="398"/>
        <end position="418"/>
    </location>
</feature>
<dbReference type="PANTHER" id="PTHR48021">
    <property type="match status" value="1"/>
</dbReference>
<keyword evidence="14" id="KW-1185">Reference proteome</keyword>
<feature type="transmembrane region" description="Helical" evidence="10">
    <location>
        <begin position="178"/>
        <end position="199"/>
    </location>
</feature>
<keyword evidence="4 10" id="KW-1133">Transmembrane helix</keyword>
<evidence type="ECO:0000256" key="4">
    <source>
        <dbReference type="ARBA" id="ARBA00022989"/>
    </source>
</evidence>
<dbReference type="HOGENOM" id="CLU_001265_30_5_1"/>
<dbReference type="EC" id="1.3.1.74" evidence="12"/>
<dbReference type="PROSITE" id="PS50850">
    <property type="entry name" value="MFS"/>
    <property type="match status" value="1"/>
</dbReference>
<feature type="transmembrane region" description="Helical" evidence="10">
    <location>
        <begin position="298"/>
        <end position="320"/>
    </location>
</feature>
<dbReference type="PROSITE" id="PS00217">
    <property type="entry name" value="SUGAR_TRANSPORT_2"/>
    <property type="match status" value="1"/>
</dbReference>
<evidence type="ECO:0000313" key="13">
    <source>
        <dbReference type="EnsemblMetazoa" id="PHUM549260-PA"/>
    </source>
</evidence>
<dbReference type="AlphaFoldDB" id="E0W0B0"/>
<dbReference type="GeneID" id="8240414"/>
<evidence type="ECO:0000256" key="3">
    <source>
        <dbReference type="ARBA" id="ARBA00022692"/>
    </source>
</evidence>
<feature type="transmembrane region" description="Helical" evidence="10">
    <location>
        <begin position="154"/>
        <end position="172"/>
    </location>
</feature>
<comment type="similarity">
    <text evidence="7">Belongs to the major facilitator superfamily. Sugar transporter (TC 2.A.1.1) family. Trehalose transporter subfamily.</text>
</comment>
<dbReference type="RefSeq" id="XP_002431804.1">
    <property type="nucleotide sequence ID" value="XM_002431759.1"/>
</dbReference>
<keyword evidence="12" id="KW-0560">Oxidoreductase</keyword>
<dbReference type="KEGG" id="phu:Phum_PHUM549260"/>
<dbReference type="EMBL" id="AAZO01006676">
    <property type="status" value="NOT_ANNOTATED_CDS"/>
    <property type="molecule type" value="Genomic_DNA"/>
</dbReference>
<keyword evidence="6" id="KW-0325">Glycoprotein</keyword>
<keyword evidence="8" id="KW-0813">Transport</keyword>
<reference evidence="13" key="3">
    <citation type="submission" date="2020-05" db="UniProtKB">
        <authorList>
            <consortium name="EnsemblMetazoa"/>
        </authorList>
    </citation>
    <scope>IDENTIFICATION</scope>
    <source>
        <strain evidence="13">USDA</strain>
    </source>
</reference>
<dbReference type="Proteomes" id="UP000009046">
    <property type="component" value="Unassembled WGS sequence"/>
</dbReference>
<dbReference type="EnsemblMetazoa" id="PHUM549260-RA">
    <property type="protein sequence ID" value="PHUM549260-PA"/>
    <property type="gene ID" value="PHUM549260"/>
</dbReference>
<dbReference type="Gene3D" id="1.20.1250.20">
    <property type="entry name" value="MFS general substrate transporter like domains"/>
    <property type="match status" value="1"/>
</dbReference>
<reference evidence="12" key="1">
    <citation type="submission" date="2007-04" db="EMBL/GenBank/DDBJ databases">
        <title>Annotation of Pediculus humanus corporis strain USDA.</title>
        <authorList>
            <person name="Kirkness E."/>
            <person name="Hannick L."/>
            <person name="Hass B."/>
            <person name="Bruggner R."/>
            <person name="Lawson D."/>
            <person name="Bidwell S."/>
            <person name="Joardar V."/>
            <person name="Caler E."/>
            <person name="Walenz B."/>
            <person name="Inman J."/>
            <person name="Schobel S."/>
            <person name="Galinsky K."/>
            <person name="Amedeo P."/>
            <person name="Strausberg R."/>
        </authorList>
    </citation>
    <scope>NUCLEOTIDE SEQUENCE</scope>
    <source>
        <strain evidence="12">USDA</strain>
    </source>
</reference>
<evidence type="ECO:0000256" key="9">
    <source>
        <dbReference type="SAM" id="Coils"/>
    </source>
</evidence>
<dbReference type="EMBL" id="DS235858">
    <property type="protein sequence ID" value="EEB19066.1"/>
    <property type="molecule type" value="Genomic_DNA"/>
</dbReference>
<dbReference type="eggNOG" id="KOG0254">
    <property type="taxonomic scope" value="Eukaryota"/>
</dbReference>
<dbReference type="FunFam" id="1.20.1250.20:FF:000055">
    <property type="entry name" value="Facilitated trehalose transporter Tret1-2 homolog"/>
    <property type="match status" value="1"/>
</dbReference>
<dbReference type="InterPro" id="IPR050549">
    <property type="entry name" value="MFS_Trehalose_Transporter"/>
</dbReference>
<dbReference type="EMBL" id="AAZO01006675">
    <property type="status" value="NOT_ANNOTATED_CDS"/>
    <property type="molecule type" value="Genomic_DNA"/>
</dbReference>
<keyword evidence="3 10" id="KW-0812">Transmembrane</keyword>
<sequence length="466" mass="50567">MEKETLSIENDDFVTGSKLNQYLATLAAAFGAFTVGTILSWSSSALPMLQNSTTTPFDEPITESEGMWVGSLVAIGALIGAFPAGYLADKIGRKNLQLTLSVPFIISWIIIILSKQIELLYFARLLAGVAVGGICVVAPLYIGEIAETSIRGGLGSYFQLLLTIGILFSYLIGALVNYVWLGGISCIAPVIFLIALFFMPETPFYLISKNKKNLAEKSLKWLRGNLVNVELELNKIEVEVTEAAQNKGTFKDLISKKSNVNALVISLGLMLFQQLCGINAVIFYAAEIFRIAGTDLDPFVCAIIVGVSQVVFTYGATLLVDRTGRKILLLLSSGVMIVCLFVLGIYFQLKENDESSVKSIGWLPLLSVNVFVICFSLGFGPLPWMMMGELFSTSIKEMASAMAVVMNWVLVFAVTKTFSDLLSALGKSGAFWLFGGISCIGFLFVCFVVKETKGKSFGDIQKMLGG</sequence>
<dbReference type="InParanoid" id="E0W0B0"/>
<feature type="transmembrane region" description="Helical" evidence="10">
    <location>
        <begin position="119"/>
        <end position="142"/>
    </location>
</feature>
<feature type="transmembrane region" description="Helical" evidence="10">
    <location>
        <begin position="95"/>
        <end position="113"/>
    </location>
</feature>
<dbReference type="CDD" id="cd17358">
    <property type="entry name" value="MFS_GLUT6_8_Class3_like"/>
    <property type="match status" value="1"/>
</dbReference>
<dbReference type="InterPro" id="IPR020846">
    <property type="entry name" value="MFS_dom"/>
</dbReference>
<dbReference type="InterPro" id="IPR005828">
    <property type="entry name" value="MFS_sugar_transport-like"/>
</dbReference>
<dbReference type="GO" id="GO:0032440">
    <property type="term" value="F:2-alkenal reductase [NAD(P)H] activity"/>
    <property type="evidence" value="ECO:0007669"/>
    <property type="project" value="UniProtKB-EC"/>
</dbReference>
<evidence type="ECO:0000256" key="5">
    <source>
        <dbReference type="ARBA" id="ARBA00023136"/>
    </source>
</evidence>
<gene>
    <name evidence="13" type="primary">8240414</name>
    <name evidence="12" type="ORF">Phum_PHUM549260</name>
</gene>
<name>E0W0B0_PEDHC</name>
<proteinExistence type="inferred from homology"/>
<dbReference type="Pfam" id="PF00083">
    <property type="entry name" value="Sugar_tr"/>
    <property type="match status" value="1"/>
</dbReference>
<dbReference type="PROSITE" id="PS00216">
    <property type="entry name" value="SUGAR_TRANSPORT_1"/>
    <property type="match status" value="1"/>
</dbReference>
<keyword evidence="5 10" id="KW-0472">Membrane</keyword>
<dbReference type="GO" id="GO:0051119">
    <property type="term" value="F:sugar transmembrane transporter activity"/>
    <property type="evidence" value="ECO:0007669"/>
    <property type="project" value="InterPro"/>
</dbReference>
<dbReference type="GO" id="GO:0005886">
    <property type="term" value="C:plasma membrane"/>
    <property type="evidence" value="ECO:0007669"/>
    <property type="project" value="UniProtKB-SubCell"/>
</dbReference>
<feature type="domain" description="Major facilitator superfamily (MFS) profile" evidence="11">
    <location>
        <begin position="20"/>
        <end position="453"/>
    </location>
</feature>
<dbReference type="VEuPathDB" id="VectorBase:PHUM549260"/>
<dbReference type="STRING" id="121224.E0W0B0"/>
<feature type="transmembrane region" description="Helical" evidence="10">
    <location>
        <begin position="66"/>
        <end position="88"/>
    </location>
</feature>
<evidence type="ECO:0000256" key="10">
    <source>
        <dbReference type="SAM" id="Phobius"/>
    </source>
</evidence>
<reference evidence="12" key="2">
    <citation type="submission" date="2007-04" db="EMBL/GenBank/DDBJ databases">
        <title>The genome of the human body louse.</title>
        <authorList>
            <consortium name="The Human Body Louse Genome Consortium"/>
            <person name="Kirkness E."/>
            <person name="Walenz B."/>
            <person name="Hass B."/>
            <person name="Bruggner R."/>
            <person name="Strausberg R."/>
        </authorList>
    </citation>
    <scope>NUCLEOTIDE SEQUENCE</scope>
    <source>
        <strain evidence="12">USDA</strain>
    </source>
</reference>
<dbReference type="PRINTS" id="PR00171">
    <property type="entry name" value="SUGRTRNSPORT"/>
</dbReference>
<dbReference type="OMA" id="WMDYGTS"/>
<keyword evidence="9" id="KW-0175">Coiled coil</keyword>
<feature type="transmembrane region" description="Helical" evidence="10">
    <location>
        <begin position="361"/>
        <end position="386"/>
    </location>
</feature>
<comment type="subcellular location">
    <subcellularLocation>
        <location evidence="1">Cell membrane</location>
        <topology evidence="1">Multi-pass membrane protein</topology>
    </subcellularLocation>
</comment>
<feature type="coiled-coil region" evidence="9">
    <location>
        <begin position="219"/>
        <end position="246"/>
    </location>
</feature>
<dbReference type="PANTHER" id="PTHR48021:SF86">
    <property type="entry name" value="FACILITATED TREHALOSE TRANSPORTER TRET1-1-LIKE PROTEIN"/>
    <property type="match status" value="1"/>
</dbReference>
<evidence type="ECO:0000256" key="8">
    <source>
        <dbReference type="RuleBase" id="RU003346"/>
    </source>
</evidence>
<dbReference type="InterPro" id="IPR036259">
    <property type="entry name" value="MFS_trans_sf"/>
</dbReference>
<evidence type="ECO:0000256" key="7">
    <source>
        <dbReference type="ARBA" id="ARBA00024348"/>
    </source>
</evidence>
<evidence type="ECO:0000313" key="12">
    <source>
        <dbReference type="EMBL" id="EEB19066.1"/>
    </source>
</evidence>
<evidence type="ECO:0000259" key="11">
    <source>
        <dbReference type="PROSITE" id="PS50850"/>
    </source>
</evidence>
<protein>
    <submittedName>
        <fullName evidence="12 13">Sugar transporter, putative</fullName>
        <ecNumber evidence="12">1.3.1.74</ecNumber>
    </submittedName>
</protein>
<evidence type="ECO:0000313" key="14">
    <source>
        <dbReference type="Proteomes" id="UP000009046"/>
    </source>
</evidence>
<dbReference type="OrthoDB" id="6612291at2759"/>
<feature type="transmembrane region" description="Helical" evidence="10">
    <location>
        <begin position="327"/>
        <end position="349"/>
    </location>
</feature>
<evidence type="ECO:0000256" key="2">
    <source>
        <dbReference type="ARBA" id="ARBA00022475"/>
    </source>
</evidence>
<dbReference type="CTD" id="8240414"/>
<accession>E0W0B0</accession>
<evidence type="ECO:0000256" key="6">
    <source>
        <dbReference type="ARBA" id="ARBA00023180"/>
    </source>
</evidence>
<dbReference type="InterPro" id="IPR044775">
    <property type="entry name" value="MFS_ERD6/Tret1-like"/>
</dbReference>
<dbReference type="InterPro" id="IPR003663">
    <property type="entry name" value="Sugar/inositol_transpt"/>
</dbReference>
<feature type="transmembrane region" description="Helical" evidence="10">
    <location>
        <begin position="21"/>
        <end position="46"/>
    </location>
</feature>
<keyword evidence="2" id="KW-1003">Cell membrane</keyword>
<keyword evidence="12" id="KW-0762">Sugar transport</keyword>
<dbReference type="NCBIfam" id="TIGR00879">
    <property type="entry name" value="SP"/>
    <property type="match status" value="1"/>
</dbReference>